<dbReference type="Proteomes" id="UP000236290">
    <property type="component" value="Unassembled WGS sequence"/>
</dbReference>
<dbReference type="AlphaFoldDB" id="A0A2K0UKM6"/>
<accession>A0A2K0UKM6</accession>
<proteinExistence type="predicted"/>
<dbReference type="OrthoDB" id="2985014at2759"/>
<name>A0A2K0UKM6_TRIHA</name>
<comment type="caution">
    <text evidence="2">The sequence shown here is derived from an EMBL/GenBank/DDBJ whole genome shotgun (WGS) entry which is preliminary data.</text>
</comment>
<feature type="transmembrane region" description="Helical" evidence="1">
    <location>
        <begin position="46"/>
        <end position="67"/>
    </location>
</feature>
<evidence type="ECO:0000313" key="2">
    <source>
        <dbReference type="EMBL" id="PNP58328.1"/>
    </source>
</evidence>
<organism evidence="2 3">
    <name type="scientific">Trichoderma harzianum</name>
    <name type="common">Hypocrea lixii</name>
    <dbReference type="NCBI Taxonomy" id="5544"/>
    <lineage>
        <taxon>Eukaryota</taxon>
        <taxon>Fungi</taxon>
        <taxon>Dikarya</taxon>
        <taxon>Ascomycota</taxon>
        <taxon>Pezizomycotina</taxon>
        <taxon>Sordariomycetes</taxon>
        <taxon>Hypocreomycetidae</taxon>
        <taxon>Hypocreales</taxon>
        <taxon>Hypocreaceae</taxon>
        <taxon>Trichoderma</taxon>
    </lineage>
</organism>
<protein>
    <submittedName>
        <fullName evidence="2">Uncharacterized protein</fullName>
    </submittedName>
</protein>
<sequence length="68" mass="7951">MSKNNPEPSITTDFELGKTDTSHVEFPVNSNLDEKQRRKLKWKLDWFILPLISAVYFFGSMVIKVIIH</sequence>
<evidence type="ECO:0000313" key="3">
    <source>
        <dbReference type="Proteomes" id="UP000236290"/>
    </source>
</evidence>
<dbReference type="EMBL" id="MTYI01000021">
    <property type="protein sequence ID" value="PNP58328.1"/>
    <property type="molecule type" value="Genomic_DNA"/>
</dbReference>
<evidence type="ECO:0000256" key="1">
    <source>
        <dbReference type="SAM" id="Phobius"/>
    </source>
</evidence>
<keyword evidence="1" id="KW-0472">Membrane</keyword>
<keyword evidence="1" id="KW-0812">Transmembrane</keyword>
<keyword evidence="1" id="KW-1133">Transmembrane helix</keyword>
<reference evidence="2 3" key="1">
    <citation type="submission" date="2017-02" db="EMBL/GenBank/DDBJ databases">
        <title>Genomes of Trichoderma spp. with biocontrol activity.</title>
        <authorList>
            <person name="Gardiner D."/>
            <person name="Kazan K."/>
            <person name="Vos C."/>
            <person name="Harvey P."/>
        </authorList>
    </citation>
    <scope>NUCLEOTIDE SEQUENCE [LARGE SCALE GENOMIC DNA]</scope>
    <source>
        <strain evidence="2 3">Tr1</strain>
    </source>
</reference>
<gene>
    <name evidence="2" type="ORF">THARTR1_01843</name>
</gene>